<evidence type="ECO:0000313" key="2">
    <source>
        <dbReference type="EMBL" id="KAH6598590.1"/>
    </source>
</evidence>
<proteinExistence type="predicted"/>
<comment type="caution">
    <text evidence="2">The sequence shown here is derived from an EMBL/GenBank/DDBJ whole genome shotgun (WGS) entry which is preliminary data.</text>
</comment>
<sequence>MEAHRHEASCINLQQKKGLCERTQDIHPLKSLKGPLPPSKETSGPAFVRLNGAGSTAESRDSMAAPFVISSELERQREQLSRASNISIRVDSLSDLASVKTSNGDTRSSGSRMLDGSRSIGSISQLTKVAIDEESLDNSRAFKEIEIVLKKAQRKIDANLTKAEDNLFKSNESSYRTHSLQKMGSSFSVFSGDSPIPEVNQESMMAEDNDQLAMLHILAPIQLPQISGATKIPPVRSRVESVPSSTADDVFNRLADPSQYPPAYKAKFEAIQRHNDMVSISRSTEKLAYAHTSHTNLSTKKSDLVNHLTGSRFRPSLGRVDHPGYINSIGHVDDVEKNKLHIKGKTRSSSHADIFAKISPNASMARHVGESLDDSLIENTKDIVSTEVTDSMEIVDAKSSLTPGLVEDMPPSIPPPENRPAQYKI</sequence>
<name>A0ABQ8FI18_9FUNG</name>
<dbReference type="EMBL" id="JAFCIX010000102">
    <property type="protein sequence ID" value="KAH6598590.1"/>
    <property type="molecule type" value="Genomic_DNA"/>
</dbReference>
<organism evidence="2 3">
    <name type="scientific">Batrachochytrium salamandrivorans</name>
    <dbReference type="NCBI Taxonomy" id="1357716"/>
    <lineage>
        <taxon>Eukaryota</taxon>
        <taxon>Fungi</taxon>
        <taxon>Fungi incertae sedis</taxon>
        <taxon>Chytridiomycota</taxon>
        <taxon>Chytridiomycota incertae sedis</taxon>
        <taxon>Chytridiomycetes</taxon>
        <taxon>Rhizophydiales</taxon>
        <taxon>Rhizophydiales incertae sedis</taxon>
        <taxon>Batrachochytrium</taxon>
    </lineage>
</organism>
<accession>A0ABQ8FI18</accession>
<reference evidence="2 3" key="1">
    <citation type="submission" date="2021-02" db="EMBL/GenBank/DDBJ databases">
        <title>Variation within the Batrachochytrium salamandrivorans European outbreak.</title>
        <authorList>
            <person name="Kelly M."/>
            <person name="Pasmans F."/>
            <person name="Shea T.P."/>
            <person name="Munoz J.F."/>
            <person name="Carranza S."/>
            <person name="Cuomo C.A."/>
            <person name="Martel A."/>
        </authorList>
    </citation>
    <scope>NUCLEOTIDE SEQUENCE [LARGE SCALE GENOMIC DNA]</scope>
    <source>
        <strain evidence="2 3">AMFP18/2</strain>
    </source>
</reference>
<keyword evidence="3" id="KW-1185">Reference proteome</keyword>
<feature type="region of interest" description="Disordered" evidence="1">
    <location>
        <begin position="28"/>
        <end position="61"/>
    </location>
</feature>
<evidence type="ECO:0000256" key="1">
    <source>
        <dbReference type="SAM" id="MobiDB-lite"/>
    </source>
</evidence>
<protein>
    <submittedName>
        <fullName evidence="2">Uncharacterized protein</fullName>
    </submittedName>
</protein>
<gene>
    <name evidence="2" type="ORF">BASA50_003628</name>
</gene>
<dbReference type="Proteomes" id="UP001648503">
    <property type="component" value="Unassembled WGS sequence"/>
</dbReference>
<evidence type="ECO:0000313" key="3">
    <source>
        <dbReference type="Proteomes" id="UP001648503"/>
    </source>
</evidence>
<feature type="region of interest" description="Disordered" evidence="1">
    <location>
        <begin position="401"/>
        <end position="425"/>
    </location>
</feature>